<dbReference type="GO" id="GO:0004601">
    <property type="term" value="F:peroxidase activity"/>
    <property type="evidence" value="ECO:0007669"/>
    <property type="project" value="UniProtKB-KW"/>
</dbReference>
<dbReference type="EMBL" id="ML210147">
    <property type="protein sequence ID" value="TFK30208.1"/>
    <property type="molecule type" value="Genomic_DNA"/>
</dbReference>
<evidence type="ECO:0000256" key="5">
    <source>
        <dbReference type="ARBA" id="ARBA00023004"/>
    </source>
</evidence>
<dbReference type="PANTHER" id="PTHR31356:SF53">
    <property type="entry name" value="HEME PEROXIDASE"/>
    <property type="match status" value="1"/>
</dbReference>
<dbReference type="GO" id="GO:0034599">
    <property type="term" value="P:cellular response to oxidative stress"/>
    <property type="evidence" value="ECO:0007669"/>
    <property type="project" value="InterPro"/>
</dbReference>
<dbReference type="InterPro" id="IPR044831">
    <property type="entry name" value="Ccp1-like"/>
</dbReference>
<evidence type="ECO:0000256" key="6">
    <source>
        <dbReference type="RuleBase" id="RU004241"/>
    </source>
</evidence>
<feature type="domain" description="Plant heme peroxidase family profile" evidence="8">
    <location>
        <begin position="62"/>
        <end position="295"/>
    </location>
</feature>
<dbReference type="Proteomes" id="UP000307440">
    <property type="component" value="Unassembled WGS sequence"/>
</dbReference>
<evidence type="ECO:0000256" key="3">
    <source>
        <dbReference type="ARBA" id="ARBA00022723"/>
    </source>
</evidence>
<dbReference type="STRING" id="230819.A0A5C3LBR3"/>
<dbReference type="GO" id="GO:0042744">
    <property type="term" value="P:hydrogen peroxide catabolic process"/>
    <property type="evidence" value="ECO:0007669"/>
    <property type="project" value="TreeGrafter"/>
</dbReference>
<keyword evidence="4 7" id="KW-0560">Oxidoreductase</keyword>
<feature type="chain" id="PRO_5023061759" description="Peroxidase" evidence="7">
    <location>
        <begin position="21"/>
        <end position="600"/>
    </location>
</feature>
<keyword evidence="10" id="KW-1185">Reference proteome</keyword>
<evidence type="ECO:0000313" key="9">
    <source>
        <dbReference type="EMBL" id="TFK30208.1"/>
    </source>
</evidence>
<dbReference type="GO" id="GO:0020037">
    <property type="term" value="F:heme binding"/>
    <property type="evidence" value="ECO:0007669"/>
    <property type="project" value="UniProtKB-UniRule"/>
</dbReference>
<keyword evidence="3" id="KW-0479">Metal-binding</keyword>
<evidence type="ECO:0000256" key="7">
    <source>
        <dbReference type="RuleBase" id="RU363051"/>
    </source>
</evidence>
<comment type="similarity">
    <text evidence="6">Belongs to the peroxidase family.</text>
</comment>
<keyword evidence="2" id="KW-0349">Heme</keyword>
<dbReference type="InterPro" id="IPR002016">
    <property type="entry name" value="Haem_peroxidase"/>
</dbReference>
<dbReference type="OrthoDB" id="5985073at2759"/>
<dbReference type="PANTHER" id="PTHR31356">
    <property type="entry name" value="THYLAKOID LUMENAL 29 KDA PROTEIN, CHLOROPLASTIC-RELATED"/>
    <property type="match status" value="1"/>
</dbReference>
<gene>
    <name evidence="9" type="ORF">FA15DRAFT_651712</name>
</gene>
<dbReference type="Gene3D" id="1.10.420.10">
    <property type="entry name" value="Peroxidase, domain 2"/>
    <property type="match status" value="1"/>
</dbReference>
<evidence type="ECO:0000259" key="8">
    <source>
        <dbReference type="PROSITE" id="PS50873"/>
    </source>
</evidence>
<proteinExistence type="inferred from homology"/>
<dbReference type="Gene3D" id="1.10.520.10">
    <property type="match status" value="1"/>
</dbReference>
<dbReference type="GO" id="GO:0046872">
    <property type="term" value="F:metal ion binding"/>
    <property type="evidence" value="ECO:0007669"/>
    <property type="project" value="UniProtKB-UniRule"/>
</dbReference>
<dbReference type="PRINTS" id="PR00458">
    <property type="entry name" value="PEROXIDASE"/>
</dbReference>
<evidence type="ECO:0000313" key="10">
    <source>
        <dbReference type="Proteomes" id="UP000307440"/>
    </source>
</evidence>
<evidence type="ECO:0000256" key="2">
    <source>
        <dbReference type="ARBA" id="ARBA00022617"/>
    </source>
</evidence>
<accession>A0A5C3LBR3</accession>
<keyword evidence="5" id="KW-0408">Iron</keyword>
<dbReference type="InterPro" id="IPR010255">
    <property type="entry name" value="Haem_peroxidase_sf"/>
</dbReference>
<keyword evidence="1 7" id="KW-0575">Peroxidase</keyword>
<dbReference type="Pfam" id="PF00141">
    <property type="entry name" value="peroxidase"/>
    <property type="match status" value="1"/>
</dbReference>
<evidence type="ECO:0000256" key="4">
    <source>
        <dbReference type="ARBA" id="ARBA00023002"/>
    </source>
</evidence>
<name>A0A5C3LBR3_COPMA</name>
<dbReference type="GO" id="GO:0000302">
    <property type="term" value="P:response to reactive oxygen species"/>
    <property type="evidence" value="ECO:0007669"/>
    <property type="project" value="TreeGrafter"/>
</dbReference>
<keyword evidence="7" id="KW-0732">Signal</keyword>
<dbReference type="PROSITE" id="PS50873">
    <property type="entry name" value="PEROXIDASE_4"/>
    <property type="match status" value="1"/>
</dbReference>
<organism evidence="9 10">
    <name type="scientific">Coprinopsis marcescibilis</name>
    <name type="common">Agaric fungus</name>
    <name type="synonym">Psathyrella marcescibilis</name>
    <dbReference type="NCBI Taxonomy" id="230819"/>
    <lineage>
        <taxon>Eukaryota</taxon>
        <taxon>Fungi</taxon>
        <taxon>Dikarya</taxon>
        <taxon>Basidiomycota</taxon>
        <taxon>Agaricomycotina</taxon>
        <taxon>Agaricomycetes</taxon>
        <taxon>Agaricomycetidae</taxon>
        <taxon>Agaricales</taxon>
        <taxon>Agaricineae</taxon>
        <taxon>Psathyrellaceae</taxon>
        <taxon>Coprinopsis</taxon>
    </lineage>
</organism>
<sequence>MVNRQSLLLTVLTAAHLAAGYKWPSPLYDSLEGFLFEGRRRDGSNMATLQHPCKVRTGTQASIGAEWLRLAYHDVATHNIETGTGGLDASIAFELDRAEPTKAPRATFQNFGIGMVHSLDDFETFSTKYLSRADIIAFGTVFAVASCGGPIISFRGGRIDALSADVAGVPEPHQDLETHIEIFRRQGFSQEEMISLVACGHTLGGVRSSDFPNIVTSGDNPAVDNFELFDTTSQFDNAVVTEYVAGSTLNPLVVDTNATLNSDLRIFSSDDNATMRKLADPDVFSSTCATLLERMLNTVPSTVTLTEPITMIPAKVTSAQLTIDQNELIFKTAFRLSEPSNARNSKRIVTMYWCDRYGPDKDCVRQNVKTALPATSPRRDETTGSPILQRTGLDLVHHEFVVPINPDESISMFWFEVDEQDGARAKRYDNEGEGYKIAQDTIIYAPRLSSVTFSGAQRTQRQFVFVAGVKTGITPSRVFLSAFDNAMPDYAAPLNADFEMVFNDTIPAAAGYEFYTAIVDDSGSQLTIDLHAVVDDAVLTEDYQQTFFIAARTPFNRPTNVTIVRQVSPPSGPTSGSSHTWDLLRLEVIMGLLLAVTLLT</sequence>
<dbReference type="EC" id="1.11.1.-" evidence="7"/>
<dbReference type="AlphaFoldDB" id="A0A5C3LBR3"/>
<feature type="signal peptide" evidence="7">
    <location>
        <begin position="1"/>
        <end position="20"/>
    </location>
</feature>
<evidence type="ECO:0000256" key="1">
    <source>
        <dbReference type="ARBA" id="ARBA00022559"/>
    </source>
</evidence>
<dbReference type="SUPFAM" id="SSF48113">
    <property type="entry name" value="Heme-dependent peroxidases"/>
    <property type="match status" value="1"/>
</dbReference>
<reference evidence="9 10" key="1">
    <citation type="journal article" date="2019" name="Nat. Ecol. Evol.">
        <title>Megaphylogeny resolves global patterns of mushroom evolution.</title>
        <authorList>
            <person name="Varga T."/>
            <person name="Krizsan K."/>
            <person name="Foldi C."/>
            <person name="Dima B."/>
            <person name="Sanchez-Garcia M."/>
            <person name="Sanchez-Ramirez S."/>
            <person name="Szollosi G.J."/>
            <person name="Szarkandi J.G."/>
            <person name="Papp V."/>
            <person name="Albert L."/>
            <person name="Andreopoulos W."/>
            <person name="Angelini C."/>
            <person name="Antonin V."/>
            <person name="Barry K.W."/>
            <person name="Bougher N.L."/>
            <person name="Buchanan P."/>
            <person name="Buyck B."/>
            <person name="Bense V."/>
            <person name="Catcheside P."/>
            <person name="Chovatia M."/>
            <person name="Cooper J."/>
            <person name="Damon W."/>
            <person name="Desjardin D."/>
            <person name="Finy P."/>
            <person name="Geml J."/>
            <person name="Haridas S."/>
            <person name="Hughes K."/>
            <person name="Justo A."/>
            <person name="Karasinski D."/>
            <person name="Kautmanova I."/>
            <person name="Kiss B."/>
            <person name="Kocsube S."/>
            <person name="Kotiranta H."/>
            <person name="LaButti K.M."/>
            <person name="Lechner B.E."/>
            <person name="Liimatainen K."/>
            <person name="Lipzen A."/>
            <person name="Lukacs Z."/>
            <person name="Mihaltcheva S."/>
            <person name="Morgado L.N."/>
            <person name="Niskanen T."/>
            <person name="Noordeloos M.E."/>
            <person name="Ohm R.A."/>
            <person name="Ortiz-Santana B."/>
            <person name="Ovrebo C."/>
            <person name="Racz N."/>
            <person name="Riley R."/>
            <person name="Savchenko A."/>
            <person name="Shiryaev A."/>
            <person name="Soop K."/>
            <person name="Spirin V."/>
            <person name="Szebenyi C."/>
            <person name="Tomsovsky M."/>
            <person name="Tulloss R.E."/>
            <person name="Uehling J."/>
            <person name="Grigoriev I.V."/>
            <person name="Vagvolgyi C."/>
            <person name="Papp T."/>
            <person name="Martin F.M."/>
            <person name="Miettinen O."/>
            <person name="Hibbett D.S."/>
            <person name="Nagy L.G."/>
        </authorList>
    </citation>
    <scope>NUCLEOTIDE SEQUENCE [LARGE SCALE GENOMIC DNA]</scope>
    <source>
        <strain evidence="9 10">CBS 121175</strain>
    </source>
</reference>
<protein>
    <recommendedName>
        <fullName evidence="7">Peroxidase</fullName>
        <ecNumber evidence="7">1.11.1.-</ecNumber>
    </recommendedName>
</protein>